<keyword evidence="8" id="KW-0472">Membrane</keyword>
<evidence type="ECO:0000256" key="3">
    <source>
        <dbReference type="ARBA" id="ARBA00022547"/>
    </source>
</evidence>
<dbReference type="InterPro" id="IPR002146">
    <property type="entry name" value="ATP_synth_b/b'su_bac/chlpt"/>
</dbReference>
<dbReference type="GO" id="GO:0045259">
    <property type="term" value="C:proton-transporting ATP synthase complex"/>
    <property type="evidence" value="ECO:0007669"/>
    <property type="project" value="UniProtKB-KW"/>
</dbReference>
<evidence type="ECO:0000256" key="1">
    <source>
        <dbReference type="ARBA" id="ARBA00004167"/>
    </source>
</evidence>
<reference evidence="12" key="2">
    <citation type="journal article" date="2019" name="Mol. Phylogenet. Evol.">
        <title>Reassessment of the classification of bryopsidales (chlorophyta) based on chloroplast phylogenomic analyses.</title>
        <authorList>
            <person name="Cremen M.C."/>
            <person name="Leliaert F."/>
            <person name="West J."/>
            <person name="Lam D.W."/>
            <person name="Shimada S."/>
            <person name="Lopez-Bautista J.M."/>
            <person name="Verbruggen H."/>
        </authorList>
    </citation>
    <scope>NUCLEOTIDE SEQUENCE</scope>
</reference>
<evidence type="ECO:0000256" key="9">
    <source>
        <dbReference type="ARBA" id="ARBA00023310"/>
    </source>
</evidence>
<evidence type="ECO:0000256" key="6">
    <source>
        <dbReference type="ARBA" id="ARBA00022989"/>
    </source>
</evidence>
<reference evidence="12" key="1">
    <citation type="submission" date="2018-07" db="EMBL/GenBank/DDBJ databases">
        <authorList>
            <person name="Cremen M.C."/>
            <person name="Leliaert F."/>
            <person name="West J."/>
            <person name="Lam D.W."/>
            <person name="Shimada S."/>
            <person name="Lopez-Bautista J.M."/>
            <person name="Verbruggen H."/>
        </authorList>
    </citation>
    <scope>NUCLEOTIDE SEQUENCE</scope>
</reference>
<keyword evidence="4 11" id="KW-0812">Transmembrane</keyword>
<dbReference type="GO" id="GO:0015986">
    <property type="term" value="P:proton motive force-driven ATP synthesis"/>
    <property type="evidence" value="ECO:0007669"/>
    <property type="project" value="InterPro"/>
</dbReference>
<organism evidence="12">
    <name type="scientific">Avrainvillea sp. HV04061</name>
    <dbReference type="NCBI Taxonomy" id="2364086"/>
    <lineage>
        <taxon>Eukaryota</taxon>
        <taxon>Viridiplantae</taxon>
        <taxon>Chlorophyta</taxon>
        <taxon>core chlorophytes</taxon>
        <taxon>Ulvophyceae</taxon>
        <taxon>TCBD clade</taxon>
        <taxon>Bryopsidales</taxon>
        <taxon>Halimedineae</taxon>
        <taxon>Dichotomosiphonaceae</taxon>
        <taxon>Avrainvillea</taxon>
    </lineage>
</organism>
<evidence type="ECO:0000256" key="5">
    <source>
        <dbReference type="ARBA" id="ARBA00022781"/>
    </source>
</evidence>
<evidence type="ECO:0000313" key="12">
    <source>
        <dbReference type="EMBL" id="AYJ22328.1"/>
    </source>
</evidence>
<dbReference type="EMBL" id="MH591114">
    <property type="protein sequence ID" value="AYJ22328.1"/>
    <property type="molecule type" value="Genomic_DNA"/>
</dbReference>
<name>A0A3B8DDC4_9CHLO</name>
<dbReference type="AlphaFoldDB" id="A0A3B8DDC4"/>
<evidence type="ECO:0000256" key="8">
    <source>
        <dbReference type="ARBA" id="ARBA00023136"/>
    </source>
</evidence>
<dbReference type="PANTHER" id="PTHR34264">
    <property type="entry name" value="ATP SYNTHASE SUBUNIT B, CHLOROPLASTIC"/>
    <property type="match status" value="1"/>
</dbReference>
<keyword evidence="12" id="KW-0934">Plastid</keyword>
<comment type="function">
    <text evidence="10">F(1)F(0) ATP synthase produces ATP from ADP in the presence of a proton or sodium gradient. F-type ATPases consist of two structural domains, F(1) containing the extramembraneous catalytic core and F(0) containing the membrane proton channel, linked together by a central stalk and a peripheral stalk. During catalysis, ATP synthesis in the catalytic domain of F(1) is coupled via a rotary mechanism of the central stalk subunits to proton translocation.</text>
</comment>
<keyword evidence="3 11" id="KW-0138">CF(0)</keyword>
<accession>A0A3B8DDC4</accession>
<evidence type="ECO:0000256" key="11">
    <source>
        <dbReference type="RuleBase" id="RU003848"/>
    </source>
</evidence>
<dbReference type="GO" id="GO:0015078">
    <property type="term" value="F:proton transmembrane transporter activity"/>
    <property type="evidence" value="ECO:0007669"/>
    <property type="project" value="InterPro"/>
</dbReference>
<keyword evidence="9" id="KW-0066">ATP synthesis</keyword>
<dbReference type="PANTHER" id="PTHR34264:SF3">
    <property type="entry name" value="ATP SYNTHASE SUBUNIT B, CHLOROPLASTIC"/>
    <property type="match status" value="1"/>
</dbReference>
<sequence>MTNLIPILKLSENWGINLNIFETNIINLALGNACLILRKYSKVVIGVVIFIIGDALKSLLLKRKESILLNLTEAETRAENAQKLFLTTKNQFQEAILKAKEIDLESKILVQNERNKFQIEFENNIQQLEKLKNITITLQEQKIRNQISQKIILLALKKVNQKLKTRCDQNFQNSINNFYITLFRNSKL</sequence>
<keyword evidence="5 11" id="KW-0375">Hydrogen ion transport</keyword>
<keyword evidence="7 11" id="KW-0406">Ion transport</keyword>
<evidence type="ECO:0000256" key="4">
    <source>
        <dbReference type="ARBA" id="ARBA00022692"/>
    </source>
</evidence>
<evidence type="ECO:0000256" key="10">
    <source>
        <dbReference type="ARBA" id="ARBA00025198"/>
    </source>
</evidence>
<evidence type="ECO:0000256" key="2">
    <source>
        <dbReference type="ARBA" id="ARBA00022448"/>
    </source>
</evidence>
<dbReference type="Pfam" id="PF00430">
    <property type="entry name" value="ATP-synt_B"/>
    <property type="match status" value="1"/>
</dbReference>
<comment type="similarity">
    <text evidence="11">Belongs to the ATPase B chain family.</text>
</comment>
<gene>
    <name evidence="12" type="primary">atpF</name>
</gene>
<evidence type="ECO:0000256" key="7">
    <source>
        <dbReference type="ARBA" id="ARBA00023065"/>
    </source>
</evidence>
<protein>
    <submittedName>
        <fullName evidence="12">ATP synthase CF0 subunit I</fullName>
    </submittedName>
</protein>
<keyword evidence="2 11" id="KW-0813">Transport</keyword>
<keyword evidence="6" id="KW-1133">Transmembrane helix</keyword>
<keyword evidence="12" id="KW-0150">Chloroplast</keyword>
<comment type="subcellular location">
    <subcellularLocation>
        <location evidence="1">Membrane</location>
        <topology evidence="1">Single-pass membrane protein</topology>
    </subcellularLocation>
</comment>
<geneLocation type="chloroplast" evidence="12"/>
<proteinExistence type="inferred from homology"/>